<dbReference type="GO" id="GO:0007059">
    <property type="term" value="P:chromosome segregation"/>
    <property type="evidence" value="ECO:0007669"/>
    <property type="project" value="InterPro"/>
</dbReference>
<sequence length="660" mass="72197">MTRLSASTLVNLTHVQMLPSQPQLTGKRKPEDSNPLLNAAAAKRAKKEAKLGASNKRKLNNEEGPGGLLVVRATESQPAQSQPATTNHVDLPPRFASQPPIAGPSKPPSKKFRADSEAPAQPRGNSKSKLATNDNAAHSPAYDDSEVEKDVRAMEDEADHLRRHSRAHTTIDSSLLVRPDSGDTSRSKGKTRIVDTIVPVPDSETPQLERNKQMRSGAMAAIQNGRGRTLEQDGNHTGHRRKSSVGGRGKRISTSFEMTGVITQPHNTVSESSFYKHIDCDLPEPERIRQLLIWCSLRAASTPSSSSKSSSSSKPPLQQPPLPPLSAEGAQVLKSVQEDLVRMLAEKRIDFSLYSSEASSSKRPGEELRANEQNVRNRQLEVAYTQHIQQSQAEEEAWKKVSYGYEAYTKKLQTSLDKRRVAVQLDPGALSAKAKGKRRATGEIDDLESQFIPSEQEIPPAFHPALTLAKSVLGHRTVGDDRIAGGGSRHGRARFNMSHEEMEAELKRRLPDLEFKVDQIFSYASTARTMVNVAEEALNERYDLLSAALTSRISPYPPPVELAPGSSTQLLSTYVAAPSSAKPDPLDLMRALSRVDQERPPAQVGDAARRAAREIQRAEENGAGAVGDRRLTGVPPMPATPRKTPGTPRRGNTPSRDRDR</sequence>
<keyword evidence="3" id="KW-1185">Reference proteome</keyword>
<dbReference type="PANTHER" id="PTHR14778">
    <property type="entry name" value="KINETOCHORE-ASSOCIATED PROTEIN DSN1 HOMOLOG"/>
    <property type="match status" value="1"/>
</dbReference>
<feature type="compositionally biased region" description="Polar residues" evidence="1">
    <location>
        <begin position="74"/>
        <end position="88"/>
    </location>
</feature>
<feature type="region of interest" description="Disordered" evidence="1">
    <location>
        <begin position="595"/>
        <end position="660"/>
    </location>
</feature>
<feature type="compositionally biased region" description="Basic residues" evidence="1">
    <location>
        <begin position="237"/>
        <end position="251"/>
    </location>
</feature>
<dbReference type="InterPro" id="IPR013218">
    <property type="entry name" value="Dsn1/Mis13"/>
</dbReference>
<feature type="compositionally biased region" description="Basic and acidic residues" evidence="1">
    <location>
        <begin position="607"/>
        <end position="620"/>
    </location>
</feature>
<reference evidence="2" key="1">
    <citation type="submission" date="2020-11" db="EMBL/GenBank/DDBJ databases">
        <authorList>
            <consortium name="DOE Joint Genome Institute"/>
            <person name="Ahrendt S."/>
            <person name="Riley R."/>
            <person name="Andreopoulos W."/>
            <person name="LaButti K."/>
            <person name="Pangilinan J."/>
            <person name="Ruiz-duenas F.J."/>
            <person name="Barrasa J.M."/>
            <person name="Sanchez-Garcia M."/>
            <person name="Camarero S."/>
            <person name="Miyauchi S."/>
            <person name="Serrano A."/>
            <person name="Linde D."/>
            <person name="Babiker R."/>
            <person name="Drula E."/>
            <person name="Ayuso-Fernandez I."/>
            <person name="Pacheco R."/>
            <person name="Padilla G."/>
            <person name="Ferreira P."/>
            <person name="Barriuso J."/>
            <person name="Kellner H."/>
            <person name="Castanera R."/>
            <person name="Alfaro M."/>
            <person name="Ramirez L."/>
            <person name="Pisabarro A.G."/>
            <person name="Kuo A."/>
            <person name="Tritt A."/>
            <person name="Lipzen A."/>
            <person name="He G."/>
            <person name="Yan M."/>
            <person name="Ng V."/>
            <person name="Cullen D."/>
            <person name="Martin F."/>
            <person name="Rosso M.-N."/>
            <person name="Henrissat B."/>
            <person name="Hibbett D."/>
            <person name="Martinez A.T."/>
            <person name="Grigoriev I.V."/>
        </authorList>
    </citation>
    <scope>NUCLEOTIDE SEQUENCE</scope>
    <source>
        <strain evidence="2">AH 44721</strain>
    </source>
</reference>
<dbReference type="GO" id="GO:0000444">
    <property type="term" value="C:MIS12/MIND type complex"/>
    <property type="evidence" value="ECO:0007669"/>
    <property type="project" value="InterPro"/>
</dbReference>
<dbReference type="GO" id="GO:0051301">
    <property type="term" value="P:cell division"/>
    <property type="evidence" value="ECO:0007669"/>
    <property type="project" value="InterPro"/>
</dbReference>
<feature type="compositionally biased region" description="Low complexity" evidence="1">
    <location>
        <begin position="303"/>
        <end position="316"/>
    </location>
</feature>
<feature type="region of interest" description="Disordered" evidence="1">
    <location>
        <begin position="228"/>
        <end position="251"/>
    </location>
</feature>
<accession>A0A9P5NZC9</accession>
<protein>
    <submittedName>
        <fullName evidence="2">Mis12-Mtw1 protein family-domain-containing protein</fullName>
    </submittedName>
</protein>
<dbReference type="EMBL" id="JADNYJ010000006">
    <property type="protein sequence ID" value="KAF8910480.1"/>
    <property type="molecule type" value="Genomic_DNA"/>
</dbReference>
<dbReference type="PANTHER" id="PTHR14778:SF2">
    <property type="entry name" value="KINETOCHORE-ASSOCIATED PROTEIN DSN1 HOMOLOG"/>
    <property type="match status" value="1"/>
</dbReference>
<dbReference type="Pfam" id="PF08202">
    <property type="entry name" value="MIS13"/>
    <property type="match status" value="1"/>
</dbReference>
<feature type="region of interest" description="Disordered" evidence="1">
    <location>
        <begin position="19"/>
        <end position="167"/>
    </location>
</feature>
<dbReference type="Proteomes" id="UP000724874">
    <property type="component" value="Unassembled WGS sequence"/>
</dbReference>
<evidence type="ECO:0000313" key="2">
    <source>
        <dbReference type="EMBL" id="KAF8910480.1"/>
    </source>
</evidence>
<evidence type="ECO:0000256" key="1">
    <source>
        <dbReference type="SAM" id="MobiDB-lite"/>
    </source>
</evidence>
<dbReference type="OrthoDB" id="3364649at2759"/>
<evidence type="ECO:0000313" key="3">
    <source>
        <dbReference type="Proteomes" id="UP000724874"/>
    </source>
</evidence>
<feature type="compositionally biased region" description="Polar residues" evidence="1">
    <location>
        <begin position="123"/>
        <end position="136"/>
    </location>
</feature>
<proteinExistence type="predicted"/>
<organism evidence="2 3">
    <name type="scientific">Gymnopilus junonius</name>
    <name type="common">Spectacular rustgill mushroom</name>
    <name type="synonym">Gymnopilus spectabilis subsp. junonius</name>
    <dbReference type="NCBI Taxonomy" id="109634"/>
    <lineage>
        <taxon>Eukaryota</taxon>
        <taxon>Fungi</taxon>
        <taxon>Dikarya</taxon>
        <taxon>Basidiomycota</taxon>
        <taxon>Agaricomycotina</taxon>
        <taxon>Agaricomycetes</taxon>
        <taxon>Agaricomycetidae</taxon>
        <taxon>Agaricales</taxon>
        <taxon>Agaricineae</taxon>
        <taxon>Hymenogastraceae</taxon>
        <taxon>Gymnopilus</taxon>
    </lineage>
</organism>
<comment type="caution">
    <text evidence="2">The sequence shown here is derived from an EMBL/GenBank/DDBJ whole genome shotgun (WGS) entry which is preliminary data.</text>
</comment>
<feature type="region of interest" description="Disordered" evidence="1">
    <location>
        <begin position="303"/>
        <end position="326"/>
    </location>
</feature>
<name>A0A9P5NZC9_GYMJU</name>
<dbReference type="AlphaFoldDB" id="A0A9P5NZC9"/>
<gene>
    <name evidence="2" type="ORF">CPB84DRAFT_1763788</name>
</gene>